<proteinExistence type="predicted"/>
<sequence length="302" mass="30487">MYMCGGRPHPKSTDKYEVDAALLFHLAAVAPAVAARLGALIAARELAQALATVAPAHTVLAGRVEAALHGAALASAVADAQPEAHGVLGAAGLGAAQAAPVGDAEAAGLGALVAVGHAAELGVAGALGLVGALAAGGATERRQDLAALLLLGQLAHGRVGQQTVELLLRLARRGRRRVLELLVQVHAVLLHGAEALGAARTGVAVDHDADGRQTGEALLLERRHLRAEYVAHAHEAGRPLGGGGGRDGGGGGARHGEQTRQPHEAALGVGRGGRGVHGRRRRLLPHVGAERELQGREDGLHA</sequence>
<organism evidence="2 3">
    <name type="scientific">Phytophthora lilii</name>
    <dbReference type="NCBI Taxonomy" id="2077276"/>
    <lineage>
        <taxon>Eukaryota</taxon>
        <taxon>Sar</taxon>
        <taxon>Stramenopiles</taxon>
        <taxon>Oomycota</taxon>
        <taxon>Peronosporomycetes</taxon>
        <taxon>Peronosporales</taxon>
        <taxon>Peronosporaceae</taxon>
        <taxon>Phytophthora</taxon>
    </lineage>
</organism>
<feature type="compositionally biased region" description="Basic residues" evidence="1">
    <location>
        <begin position="274"/>
        <end position="284"/>
    </location>
</feature>
<evidence type="ECO:0000313" key="2">
    <source>
        <dbReference type="EMBL" id="GMF14869.1"/>
    </source>
</evidence>
<dbReference type="EMBL" id="BSXW01000209">
    <property type="protein sequence ID" value="GMF14869.1"/>
    <property type="molecule type" value="Genomic_DNA"/>
</dbReference>
<feature type="region of interest" description="Disordered" evidence="1">
    <location>
        <begin position="234"/>
        <end position="302"/>
    </location>
</feature>
<gene>
    <name evidence="2" type="ORF">Plil01_000498100</name>
</gene>
<evidence type="ECO:0000313" key="3">
    <source>
        <dbReference type="Proteomes" id="UP001165083"/>
    </source>
</evidence>
<feature type="compositionally biased region" description="Basic and acidic residues" evidence="1">
    <location>
        <begin position="254"/>
        <end position="263"/>
    </location>
</feature>
<evidence type="ECO:0000256" key="1">
    <source>
        <dbReference type="SAM" id="MobiDB-lite"/>
    </source>
</evidence>
<accession>A0A9W6TIJ0</accession>
<keyword evidence="3" id="KW-1185">Reference proteome</keyword>
<reference evidence="2" key="1">
    <citation type="submission" date="2023-04" db="EMBL/GenBank/DDBJ databases">
        <title>Phytophthora lilii NBRC 32176.</title>
        <authorList>
            <person name="Ichikawa N."/>
            <person name="Sato H."/>
            <person name="Tonouchi N."/>
        </authorList>
    </citation>
    <scope>NUCLEOTIDE SEQUENCE</scope>
    <source>
        <strain evidence="2">NBRC 32176</strain>
    </source>
</reference>
<feature type="compositionally biased region" description="Gly residues" evidence="1">
    <location>
        <begin position="239"/>
        <end position="253"/>
    </location>
</feature>
<feature type="compositionally biased region" description="Basic and acidic residues" evidence="1">
    <location>
        <begin position="288"/>
        <end position="302"/>
    </location>
</feature>
<protein>
    <submittedName>
        <fullName evidence="2">Unnamed protein product</fullName>
    </submittedName>
</protein>
<dbReference type="AlphaFoldDB" id="A0A9W6TIJ0"/>
<name>A0A9W6TIJ0_9STRA</name>
<comment type="caution">
    <text evidence="2">The sequence shown here is derived from an EMBL/GenBank/DDBJ whole genome shotgun (WGS) entry which is preliminary data.</text>
</comment>
<dbReference type="Proteomes" id="UP001165083">
    <property type="component" value="Unassembled WGS sequence"/>
</dbReference>